<evidence type="ECO:0000313" key="3">
    <source>
        <dbReference type="Proteomes" id="UP000283850"/>
    </source>
</evidence>
<gene>
    <name evidence="2" type="ORF">DWW10_22675</name>
</gene>
<dbReference type="Proteomes" id="UP000283850">
    <property type="component" value="Unassembled WGS sequence"/>
</dbReference>
<proteinExistence type="predicted"/>
<organism evidence="2 3">
    <name type="scientific">Bacteroides intestinalis</name>
    <dbReference type="NCBI Taxonomy" id="329854"/>
    <lineage>
        <taxon>Bacteria</taxon>
        <taxon>Pseudomonadati</taxon>
        <taxon>Bacteroidota</taxon>
        <taxon>Bacteroidia</taxon>
        <taxon>Bacteroidales</taxon>
        <taxon>Bacteroidaceae</taxon>
        <taxon>Bacteroides</taxon>
    </lineage>
</organism>
<evidence type="ECO:0000259" key="1">
    <source>
        <dbReference type="Pfam" id="PF14292"/>
    </source>
</evidence>
<evidence type="ECO:0000313" key="2">
    <source>
        <dbReference type="EMBL" id="RGV48269.1"/>
    </source>
</evidence>
<reference evidence="2 3" key="1">
    <citation type="submission" date="2018-08" db="EMBL/GenBank/DDBJ databases">
        <title>A genome reference for cultivated species of the human gut microbiota.</title>
        <authorList>
            <person name="Zou Y."/>
            <person name="Xue W."/>
            <person name="Luo G."/>
        </authorList>
    </citation>
    <scope>NUCLEOTIDE SEQUENCE [LARGE SCALE GENOMIC DNA]</scope>
    <source>
        <strain evidence="2 3">AF14-32</strain>
    </source>
</reference>
<sequence length="368" mass="40330">MKKIFNQLVGTLAFSILLFSCESDLEKVVLQPGNGPVHVTVNTDVPLVCSAENAKDTAFVITWEAADYGKDISSSYTLQIDVAGNDFAAPQEVVVGNNVFSKPLTSDNLNSIMHKLGQAIDVATDLEVRVMAKPMVLGSSEPVLPILYSQTAVKVNVTSYAMAPLHLIGSMFGVYFVDPNVWDIANYRYVMFRDDALATDEYTGFIRGFSDVTWAGQFKFINDGDLNTYTMYGKKDANTLSLTGGNFELPQDGYYTITASTSKMTYSIKEYDASAAPVYATIQLSGSGVASIVTLVQAYYDPHIWIADDITLTTGELTFLSGLNSWSAKTFPYGKGTVDGDDIKVTKAGKYYVKFNDLTGHYVFYQKN</sequence>
<dbReference type="EMBL" id="QRZF01000024">
    <property type="protein sequence ID" value="RGV48269.1"/>
    <property type="molecule type" value="Genomic_DNA"/>
</dbReference>
<dbReference type="RefSeq" id="WP_022391790.1">
    <property type="nucleotide sequence ID" value="NZ_QRZF01000024.1"/>
</dbReference>
<dbReference type="PROSITE" id="PS51257">
    <property type="entry name" value="PROKAR_LIPOPROTEIN"/>
    <property type="match status" value="1"/>
</dbReference>
<dbReference type="Pfam" id="PF14292">
    <property type="entry name" value="SusE"/>
    <property type="match status" value="1"/>
</dbReference>
<dbReference type="InterPro" id="IPR025970">
    <property type="entry name" value="SusE"/>
</dbReference>
<feature type="domain" description="SusE outer membrane protein" evidence="1">
    <location>
        <begin position="24"/>
        <end position="130"/>
    </location>
</feature>
<comment type="caution">
    <text evidence="2">The sequence shown here is derived from an EMBL/GenBank/DDBJ whole genome shotgun (WGS) entry which is preliminary data.</text>
</comment>
<dbReference type="GO" id="GO:0019867">
    <property type="term" value="C:outer membrane"/>
    <property type="evidence" value="ECO:0007669"/>
    <property type="project" value="InterPro"/>
</dbReference>
<dbReference type="GO" id="GO:2001070">
    <property type="term" value="F:starch binding"/>
    <property type="evidence" value="ECO:0007669"/>
    <property type="project" value="InterPro"/>
</dbReference>
<dbReference type="Gene3D" id="2.60.40.3620">
    <property type="match status" value="1"/>
</dbReference>
<protein>
    <submittedName>
        <fullName evidence="2">SusF/SusE family outer membrane protein</fullName>
    </submittedName>
</protein>
<name>A0A412XT58_9BACE</name>
<dbReference type="AlphaFoldDB" id="A0A412XT58"/>
<accession>A0A412XT58</accession>